<keyword evidence="11" id="KW-1185">Reference proteome</keyword>
<dbReference type="Gene3D" id="1.10.1420.10">
    <property type="match status" value="2"/>
</dbReference>
<dbReference type="InterPro" id="IPR016151">
    <property type="entry name" value="DNA_mismatch_repair_MutS_N"/>
</dbReference>
<feature type="domain" description="DNA mismatch repair protein MutS core" evidence="8">
    <location>
        <begin position="485"/>
        <end position="824"/>
    </location>
</feature>
<dbReference type="Pfam" id="PF05192">
    <property type="entry name" value="MutS_III"/>
    <property type="match status" value="1"/>
</dbReference>
<dbReference type="Gene3D" id="3.40.1170.10">
    <property type="entry name" value="DNA repair protein MutS, domain I"/>
    <property type="match status" value="1"/>
</dbReference>
<dbReference type="GO" id="GO:0005524">
    <property type="term" value="F:ATP binding"/>
    <property type="evidence" value="ECO:0007669"/>
    <property type="project" value="UniProtKB-KW"/>
</dbReference>
<dbReference type="GO" id="GO:0030983">
    <property type="term" value="F:mismatched DNA binding"/>
    <property type="evidence" value="ECO:0007669"/>
    <property type="project" value="InterPro"/>
</dbReference>
<keyword evidence="2" id="KW-0547">Nucleotide-binding</keyword>
<evidence type="ECO:0000256" key="2">
    <source>
        <dbReference type="ARBA" id="ARBA00022741"/>
    </source>
</evidence>
<dbReference type="GO" id="GO:0140664">
    <property type="term" value="F:ATP-dependent DNA damage sensor activity"/>
    <property type="evidence" value="ECO:0007669"/>
    <property type="project" value="InterPro"/>
</dbReference>
<evidence type="ECO:0000313" key="10">
    <source>
        <dbReference type="EMBL" id="PCH33487.1"/>
    </source>
</evidence>
<dbReference type="GO" id="GO:0005634">
    <property type="term" value="C:nucleus"/>
    <property type="evidence" value="ECO:0007669"/>
    <property type="project" value="TreeGrafter"/>
</dbReference>
<name>A0A2H3JC05_WOLCO</name>
<dbReference type="Pfam" id="PF05188">
    <property type="entry name" value="MutS_II"/>
    <property type="match status" value="1"/>
</dbReference>
<dbReference type="InterPro" id="IPR017261">
    <property type="entry name" value="DNA_mismatch_repair_MutS/MSH"/>
</dbReference>
<dbReference type="InterPro" id="IPR045076">
    <property type="entry name" value="MutS"/>
</dbReference>
<dbReference type="OrthoDB" id="2534523at2759"/>
<dbReference type="InterPro" id="IPR036678">
    <property type="entry name" value="MutS_con_dom_sf"/>
</dbReference>
<dbReference type="SUPFAM" id="SSF52540">
    <property type="entry name" value="P-loop containing nucleoside triphosphate hydrolases"/>
    <property type="match status" value="1"/>
</dbReference>
<dbReference type="InterPro" id="IPR000432">
    <property type="entry name" value="DNA_mismatch_repair_MutS_C"/>
</dbReference>
<feature type="region of interest" description="Disordered" evidence="7">
    <location>
        <begin position="101"/>
        <end position="177"/>
    </location>
</feature>
<evidence type="ECO:0000256" key="5">
    <source>
        <dbReference type="ARBA" id="ARBA00023125"/>
    </source>
</evidence>
<dbReference type="InterPro" id="IPR007695">
    <property type="entry name" value="DNA_mismatch_repair_MutS-lik_N"/>
</dbReference>
<dbReference type="SMART" id="SM00534">
    <property type="entry name" value="MUTSac"/>
    <property type="match status" value="1"/>
</dbReference>
<dbReference type="InterPro" id="IPR036187">
    <property type="entry name" value="DNA_mismatch_repair_MutS_sf"/>
</dbReference>
<organism evidence="10 11">
    <name type="scientific">Wolfiporia cocos (strain MD-104)</name>
    <name type="common">Brown rot fungus</name>
    <dbReference type="NCBI Taxonomy" id="742152"/>
    <lineage>
        <taxon>Eukaryota</taxon>
        <taxon>Fungi</taxon>
        <taxon>Dikarya</taxon>
        <taxon>Basidiomycota</taxon>
        <taxon>Agaricomycotina</taxon>
        <taxon>Agaricomycetes</taxon>
        <taxon>Polyporales</taxon>
        <taxon>Phaeolaceae</taxon>
        <taxon>Wolfiporia</taxon>
    </lineage>
</organism>
<dbReference type="Pfam" id="PF01624">
    <property type="entry name" value="MutS_I"/>
    <property type="match status" value="1"/>
</dbReference>
<dbReference type="PIRSF" id="PIRSF037677">
    <property type="entry name" value="DNA_mis_repair_Msh6"/>
    <property type="match status" value="1"/>
</dbReference>
<evidence type="ECO:0000256" key="7">
    <source>
        <dbReference type="SAM" id="MobiDB-lite"/>
    </source>
</evidence>
<comment type="similarity">
    <text evidence="1">Belongs to the DNA mismatch repair MutS family.</text>
</comment>
<keyword evidence="6" id="KW-0234">DNA repair</keyword>
<evidence type="ECO:0000256" key="3">
    <source>
        <dbReference type="ARBA" id="ARBA00022763"/>
    </source>
</evidence>
<reference evidence="10 11" key="1">
    <citation type="journal article" date="2012" name="Science">
        <title>The Paleozoic origin of enzymatic lignin decomposition reconstructed from 31 fungal genomes.</title>
        <authorList>
            <person name="Floudas D."/>
            <person name="Binder M."/>
            <person name="Riley R."/>
            <person name="Barry K."/>
            <person name="Blanchette R.A."/>
            <person name="Henrissat B."/>
            <person name="Martinez A.T."/>
            <person name="Otillar R."/>
            <person name="Spatafora J.W."/>
            <person name="Yadav J.S."/>
            <person name="Aerts A."/>
            <person name="Benoit I."/>
            <person name="Boyd A."/>
            <person name="Carlson A."/>
            <person name="Copeland A."/>
            <person name="Coutinho P.M."/>
            <person name="de Vries R.P."/>
            <person name="Ferreira P."/>
            <person name="Findley K."/>
            <person name="Foster B."/>
            <person name="Gaskell J."/>
            <person name="Glotzer D."/>
            <person name="Gorecki P."/>
            <person name="Heitman J."/>
            <person name="Hesse C."/>
            <person name="Hori C."/>
            <person name="Igarashi K."/>
            <person name="Jurgens J.A."/>
            <person name="Kallen N."/>
            <person name="Kersten P."/>
            <person name="Kohler A."/>
            <person name="Kuees U."/>
            <person name="Kumar T.K.A."/>
            <person name="Kuo A."/>
            <person name="LaButti K."/>
            <person name="Larrondo L.F."/>
            <person name="Lindquist E."/>
            <person name="Ling A."/>
            <person name="Lombard V."/>
            <person name="Lucas S."/>
            <person name="Lundell T."/>
            <person name="Martin R."/>
            <person name="McLaughlin D.J."/>
            <person name="Morgenstern I."/>
            <person name="Morin E."/>
            <person name="Murat C."/>
            <person name="Nagy L.G."/>
            <person name="Nolan M."/>
            <person name="Ohm R.A."/>
            <person name="Patyshakuliyeva A."/>
            <person name="Rokas A."/>
            <person name="Ruiz-Duenas F.J."/>
            <person name="Sabat G."/>
            <person name="Salamov A."/>
            <person name="Samejima M."/>
            <person name="Schmutz J."/>
            <person name="Slot J.C."/>
            <person name="St John F."/>
            <person name="Stenlid J."/>
            <person name="Sun H."/>
            <person name="Sun S."/>
            <person name="Syed K."/>
            <person name="Tsang A."/>
            <person name="Wiebenga A."/>
            <person name="Young D."/>
            <person name="Pisabarro A."/>
            <person name="Eastwood D.C."/>
            <person name="Martin F."/>
            <person name="Cullen D."/>
            <person name="Grigoriev I.V."/>
            <person name="Hibbett D.S."/>
        </authorList>
    </citation>
    <scope>NUCLEOTIDE SEQUENCE [LARGE SCALE GENOMIC DNA]</scope>
    <source>
        <strain evidence="10 11">MD-104</strain>
    </source>
</reference>
<dbReference type="SUPFAM" id="SSF55271">
    <property type="entry name" value="DNA repair protein MutS, domain I"/>
    <property type="match status" value="1"/>
</dbReference>
<evidence type="ECO:0000256" key="1">
    <source>
        <dbReference type="ARBA" id="ARBA00006271"/>
    </source>
</evidence>
<feature type="region of interest" description="Disordered" evidence="7">
    <location>
        <begin position="52"/>
        <end position="86"/>
    </location>
</feature>
<keyword evidence="3" id="KW-0227">DNA damage</keyword>
<protein>
    <recommendedName>
        <fullName evidence="12">DNA mismatch repair proteins mutS family domain-containing protein</fullName>
    </recommendedName>
</protein>
<dbReference type="PANTHER" id="PTHR11361">
    <property type="entry name" value="DNA MISMATCH REPAIR PROTEIN MUTS FAMILY MEMBER"/>
    <property type="match status" value="1"/>
</dbReference>
<dbReference type="Gene3D" id="3.30.420.110">
    <property type="entry name" value="MutS, connector domain"/>
    <property type="match status" value="1"/>
</dbReference>
<dbReference type="GO" id="GO:0005739">
    <property type="term" value="C:mitochondrion"/>
    <property type="evidence" value="ECO:0007669"/>
    <property type="project" value="TreeGrafter"/>
</dbReference>
<feature type="compositionally biased region" description="Acidic residues" evidence="7">
    <location>
        <begin position="636"/>
        <end position="648"/>
    </location>
</feature>
<gene>
    <name evidence="10" type="ORF">WOLCODRAFT_147580</name>
</gene>
<dbReference type="GO" id="GO:0006298">
    <property type="term" value="P:mismatch repair"/>
    <property type="evidence" value="ECO:0007669"/>
    <property type="project" value="InterPro"/>
</dbReference>
<dbReference type="GO" id="GO:0043504">
    <property type="term" value="P:mitochondrial DNA repair"/>
    <property type="evidence" value="ECO:0007669"/>
    <property type="project" value="TreeGrafter"/>
</dbReference>
<keyword evidence="5" id="KW-0238">DNA-binding</keyword>
<keyword evidence="4" id="KW-0067">ATP-binding</keyword>
<dbReference type="InterPro" id="IPR007696">
    <property type="entry name" value="DNA_mismatch_repair_MutS_core"/>
</dbReference>
<dbReference type="PANTHER" id="PTHR11361:SF34">
    <property type="entry name" value="DNA MISMATCH REPAIR PROTEIN MSH1, MITOCHONDRIAL"/>
    <property type="match status" value="1"/>
</dbReference>
<dbReference type="InterPro" id="IPR007860">
    <property type="entry name" value="DNA_mmatch_repair_MutS_con_dom"/>
</dbReference>
<evidence type="ECO:0008006" key="12">
    <source>
        <dbReference type="Google" id="ProtNLM"/>
    </source>
</evidence>
<evidence type="ECO:0000256" key="6">
    <source>
        <dbReference type="ARBA" id="ARBA00023204"/>
    </source>
</evidence>
<dbReference type="STRING" id="742152.A0A2H3JC05"/>
<dbReference type="AlphaFoldDB" id="A0A2H3JC05"/>
<dbReference type="Gene3D" id="3.40.50.300">
    <property type="entry name" value="P-loop containing nucleotide triphosphate hydrolases"/>
    <property type="match status" value="1"/>
</dbReference>
<evidence type="ECO:0000313" key="11">
    <source>
        <dbReference type="Proteomes" id="UP000218811"/>
    </source>
</evidence>
<feature type="domain" description="DNA mismatch repair proteins mutS family" evidence="9">
    <location>
        <begin position="843"/>
        <end position="938"/>
    </location>
</feature>
<sequence>MLLASRVARNHTIQRCAILARTLRVCAAARAADDASSAKKAGKRTVVKKNYSELPKTRLGPDGTPVVPLGEWDGGLQRPKEADDFDEGDLIDAIEDEEYEDDVSAEADEHEEQQTLVEDEANEAESLAAEVKKSKGGRKRVAKSATAEPADPADTTKKPKSKSTKTKSSTKKADEDEPKLKLSAGVLDNLAKFPHCILLTRVGQFYESYFSQAKEVSRLLGIKLTTRKWGNKVVDFCGFPTRHLDKHLKTLVQHHKRFVALSEEFLPPPDRPRKSGDLLFDRRVARIVTPGTLIDESFLNPYENNYLLAISCATPTSENETSDIVGLAWTDVSTGEFFTKTTTYEGLHDEIVRIGPREVVLSQEDKLGELHPVRQATVEERCPTSFFPYIHSKETDIFEFIKKDSSGTDDVTDSIEDQEQISESLLSDPEVGAIGLLTAYMRANLMDFMPSSLSSPRRETSSSRMQIDAHTIKALEIRERITDGGTSGSLVSVVKRTATSSGTRLLSRWLCSPSTSLKEINARQSLVAFFHSRSYIREDLAQSLDGIEDVSRIVQRFLLGRGYSDDLLSVSRTIRTWNAIKERIDFERSMELTARKSVRAEEWASIDALMCRLRDLGPLADLIEKAVRPRSHESDPPDDDTVSSDDETSSGSHAQILAKPGPEYLDKEGENWPIRPNFNDQLEDLHATWKDLLGRRNAMEAQLQQEYGNKRDSKKIKESTLFTPLVQNKTTESYLYRDWAELAVRILETRDAIYAAFKVAFETVRVEVNAHAEEIRLNARIVDELDVTLAFAKLAMEMNFVRPVVSEGTSFTITNGRHPTVELGLLNAGRVFEPNSIAFTPEARLQVVTGPNMAGKSTLLRQCALIAVLAQSGSFVPADAAEIGIVDRVFSRVGARDDLFRDRSTFMVEMLETSDILRRATPNSLVNHPSESARVEIF</sequence>
<feature type="compositionally biased region" description="Acidic residues" evidence="7">
    <location>
        <begin position="101"/>
        <end position="123"/>
    </location>
</feature>
<evidence type="ECO:0000259" key="8">
    <source>
        <dbReference type="SMART" id="SM00533"/>
    </source>
</evidence>
<evidence type="ECO:0000259" key="9">
    <source>
        <dbReference type="SMART" id="SM00534"/>
    </source>
</evidence>
<dbReference type="Pfam" id="PF00488">
    <property type="entry name" value="MutS_V"/>
    <property type="match status" value="1"/>
</dbReference>
<dbReference type="SUPFAM" id="SSF48334">
    <property type="entry name" value="DNA repair protein MutS, domain III"/>
    <property type="match status" value="1"/>
</dbReference>
<dbReference type="EMBL" id="KB467831">
    <property type="protein sequence ID" value="PCH33487.1"/>
    <property type="molecule type" value="Genomic_DNA"/>
</dbReference>
<dbReference type="SUPFAM" id="SSF53150">
    <property type="entry name" value="DNA repair protein MutS, domain II"/>
    <property type="match status" value="1"/>
</dbReference>
<dbReference type="Proteomes" id="UP000218811">
    <property type="component" value="Unassembled WGS sequence"/>
</dbReference>
<feature type="compositionally biased region" description="Basic residues" evidence="7">
    <location>
        <begin position="158"/>
        <end position="170"/>
    </location>
</feature>
<dbReference type="SMART" id="SM00533">
    <property type="entry name" value="MUTSd"/>
    <property type="match status" value="1"/>
</dbReference>
<dbReference type="InterPro" id="IPR027417">
    <property type="entry name" value="P-loop_NTPase"/>
</dbReference>
<proteinExistence type="inferred from homology"/>
<evidence type="ECO:0000256" key="4">
    <source>
        <dbReference type="ARBA" id="ARBA00022840"/>
    </source>
</evidence>
<feature type="region of interest" description="Disordered" evidence="7">
    <location>
        <begin position="627"/>
        <end position="670"/>
    </location>
</feature>
<accession>A0A2H3JC05</accession>